<keyword evidence="2" id="KW-1185">Reference proteome</keyword>
<evidence type="ECO:0000313" key="2">
    <source>
        <dbReference type="Proteomes" id="UP001642487"/>
    </source>
</evidence>
<sequence>MAENNGFNRRTSPSSPPAKIARVEFLAPRSPPDMERVNCPQPLAVAPAAISDVHSKSSFTLKKIFEI</sequence>
<gene>
    <name evidence="1" type="ORF">CITCOLO1_LOCUS19027</name>
</gene>
<protein>
    <submittedName>
        <fullName evidence="1">Uncharacterized protein</fullName>
    </submittedName>
</protein>
<name>A0ABP0Z1M2_9ROSI</name>
<accession>A0ABP0Z1M2</accession>
<organism evidence="1 2">
    <name type="scientific">Citrullus colocynthis</name>
    <name type="common">colocynth</name>
    <dbReference type="NCBI Taxonomy" id="252529"/>
    <lineage>
        <taxon>Eukaryota</taxon>
        <taxon>Viridiplantae</taxon>
        <taxon>Streptophyta</taxon>
        <taxon>Embryophyta</taxon>
        <taxon>Tracheophyta</taxon>
        <taxon>Spermatophyta</taxon>
        <taxon>Magnoliopsida</taxon>
        <taxon>eudicotyledons</taxon>
        <taxon>Gunneridae</taxon>
        <taxon>Pentapetalae</taxon>
        <taxon>rosids</taxon>
        <taxon>fabids</taxon>
        <taxon>Cucurbitales</taxon>
        <taxon>Cucurbitaceae</taxon>
        <taxon>Benincaseae</taxon>
        <taxon>Citrullus</taxon>
    </lineage>
</organism>
<evidence type="ECO:0000313" key="1">
    <source>
        <dbReference type="EMBL" id="CAK9326673.1"/>
    </source>
</evidence>
<reference evidence="1 2" key="1">
    <citation type="submission" date="2024-03" db="EMBL/GenBank/DDBJ databases">
        <authorList>
            <person name="Gkanogiannis A."/>
            <person name="Becerra Lopez-Lavalle L."/>
        </authorList>
    </citation>
    <scope>NUCLEOTIDE SEQUENCE [LARGE SCALE GENOMIC DNA]</scope>
</reference>
<dbReference type="EMBL" id="OZ021741">
    <property type="protein sequence ID" value="CAK9326673.1"/>
    <property type="molecule type" value="Genomic_DNA"/>
</dbReference>
<proteinExistence type="predicted"/>
<dbReference type="Proteomes" id="UP001642487">
    <property type="component" value="Chromosome 7"/>
</dbReference>